<protein>
    <submittedName>
        <fullName evidence="3">FlgN protein</fullName>
    </submittedName>
</protein>
<evidence type="ECO:0000256" key="1">
    <source>
        <dbReference type="ARBA" id="ARBA00022795"/>
    </source>
</evidence>
<reference evidence="3" key="1">
    <citation type="submission" date="2019-03" db="EMBL/GenBank/DDBJ databases">
        <authorList>
            <person name="Hao L."/>
        </authorList>
    </citation>
    <scope>NUCLEOTIDE SEQUENCE</scope>
</reference>
<organism evidence="3">
    <name type="scientific">anaerobic digester metagenome</name>
    <dbReference type="NCBI Taxonomy" id="1263854"/>
    <lineage>
        <taxon>unclassified sequences</taxon>
        <taxon>metagenomes</taxon>
        <taxon>ecological metagenomes</taxon>
    </lineage>
</organism>
<gene>
    <name evidence="3" type="ORF">SCFA_660016</name>
</gene>
<dbReference type="InterPro" id="IPR007809">
    <property type="entry name" value="FlgN-like"/>
</dbReference>
<dbReference type="EMBL" id="CAADRM010000132">
    <property type="protein sequence ID" value="VFU17334.1"/>
    <property type="molecule type" value="Genomic_DNA"/>
</dbReference>
<dbReference type="Pfam" id="PF05130">
    <property type="entry name" value="FlgN"/>
    <property type="match status" value="1"/>
</dbReference>
<dbReference type="SUPFAM" id="SSF140566">
    <property type="entry name" value="FlgN-like"/>
    <property type="match status" value="1"/>
</dbReference>
<name>A0A485M4T9_9ZZZZ</name>
<dbReference type="InterPro" id="IPR036679">
    <property type="entry name" value="FlgN-like_sf"/>
</dbReference>
<dbReference type="AlphaFoldDB" id="A0A485M4T9"/>
<accession>A0A485M4T9</accession>
<proteinExistence type="predicted"/>
<keyword evidence="1" id="KW-1005">Bacterial flagellum biogenesis</keyword>
<feature type="region of interest" description="Disordered" evidence="2">
    <location>
        <begin position="1"/>
        <end position="23"/>
    </location>
</feature>
<evidence type="ECO:0000256" key="2">
    <source>
        <dbReference type="SAM" id="MobiDB-lite"/>
    </source>
</evidence>
<dbReference type="GO" id="GO:0044780">
    <property type="term" value="P:bacterial-type flagellum assembly"/>
    <property type="evidence" value="ECO:0007669"/>
    <property type="project" value="InterPro"/>
</dbReference>
<sequence>MISRPYPARAKRKREGDGMMTESDSTAYTRMIGRIEREKELVERLTELLREELEFIANQDVESLEESMPEKYRILHDIQENRQEMDALEGEPNPRCAERIRLLQQELVMLWKRASGLNELSKSLVTGRLEEIGNQLEIFFSGEKNGYNRQGKKSGGFPRAINTGA</sequence>
<evidence type="ECO:0000313" key="3">
    <source>
        <dbReference type="EMBL" id="VFU17334.1"/>
    </source>
</evidence>